<gene>
    <name evidence="1" type="ORF">NCTC11388_00620</name>
</gene>
<evidence type="ECO:0000313" key="2">
    <source>
        <dbReference type="Proteomes" id="UP000254893"/>
    </source>
</evidence>
<dbReference type="AlphaFoldDB" id="A0A380BH64"/>
<accession>A0A380BH64</accession>
<proteinExistence type="predicted"/>
<sequence>MNREELIELARKIQDSVGETEAENDELLDIFMDNVPDPHAANYFFDIAYDDLTAEEIVDKSLSYKPFQL</sequence>
<organism evidence="1 2">
    <name type="scientific">Sphingobacterium spiritivorum</name>
    <name type="common">Flavobacterium spiritivorum</name>
    <dbReference type="NCBI Taxonomy" id="258"/>
    <lineage>
        <taxon>Bacteria</taxon>
        <taxon>Pseudomonadati</taxon>
        <taxon>Bacteroidota</taxon>
        <taxon>Sphingobacteriia</taxon>
        <taxon>Sphingobacteriales</taxon>
        <taxon>Sphingobacteriaceae</taxon>
        <taxon>Sphingobacterium</taxon>
    </lineage>
</organism>
<name>A0A380BH64_SPHSI</name>
<evidence type="ECO:0000313" key="1">
    <source>
        <dbReference type="EMBL" id="SUJ01020.1"/>
    </source>
</evidence>
<protein>
    <recommendedName>
        <fullName evidence="3">Colicin immunity protein / pyocin immunity protein</fullName>
    </recommendedName>
</protein>
<dbReference type="EMBL" id="UGYW01000002">
    <property type="protein sequence ID" value="SUJ01020.1"/>
    <property type="molecule type" value="Genomic_DNA"/>
</dbReference>
<reference evidence="1 2" key="1">
    <citation type="submission" date="2018-06" db="EMBL/GenBank/DDBJ databases">
        <authorList>
            <consortium name="Pathogen Informatics"/>
            <person name="Doyle S."/>
        </authorList>
    </citation>
    <scope>NUCLEOTIDE SEQUENCE [LARGE SCALE GENOMIC DNA]</scope>
    <source>
        <strain evidence="1 2">NCTC11388</strain>
    </source>
</reference>
<dbReference type="Proteomes" id="UP000254893">
    <property type="component" value="Unassembled WGS sequence"/>
</dbReference>
<evidence type="ECO:0008006" key="3">
    <source>
        <dbReference type="Google" id="ProtNLM"/>
    </source>
</evidence>
<dbReference type="RefSeq" id="WP_115169055.1">
    <property type="nucleotide sequence ID" value="NZ_UGYW01000002.1"/>
</dbReference>